<dbReference type="Pfam" id="PF07898">
    <property type="entry name" value="DUF1676"/>
    <property type="match status" value="1"/>
</dbReference>
<keyword evidence="1" id="KW-0812">Transmembrane</keyword>
<dbReference type="InterPro" id="IPR012464">
    <property type="entry name" value="DUF1676"/>
</dbReference>
<dbReference type="Proteomes" id="UP000410492">
    <property type="component" value="Unassembled WGS sequence"/>
</dbReference>
<keyword evidence="1" id="KW-0472">Membrane</keyword>
<feature type="non-terminal residue" evidence="2">
    <location>
        <position position="1"/>
    </location>
</feature>
<evidence type="ECO:0000313" key="3">
    <source>
        <dbReference type="Proteomes" id="UP000410492"/>
    </source>
</evidence>
<evidence type="ECO:0000256" key="1">
    <source>
        <dbReference type="SAM" id="Phobius"/>
    </source>
</evidence>
<organism evidence="2 3">
    <name type="scientific">Callosobruchus maculatus</name>
    <name type="common">Southern cowpea weevil</name>
    <name type="synonym">Pulse bruchid</name>
    <dbReference type="NCBI Taxonomy" id="64391"/>
    <lineage>
        <taxon>Eukaryota</taxon>
        <taxon>Metazoa</taxon>
        <taxon>Ecdysozoa</taxon>
        <taxon>Arthropoda</taxon>
        <taxon>Hexapoda</taxon>
        <taxon>Insecta</taxon>
        <taxon>Pterygota</taxon>
        <taxon>Neoptera</taxon>
        <taxon>Endopterygota</taxon>
        <taxon>Coleoptera</taxon>
        <taxon>Polyphaga</taxon>
        <taxon>Cucujiformia</taxon>
        <taxon>Chrysomeloidea</taxon>
        <taxon>Chrysomelidae</taxon>
        <taxon>Bruchinae</taxon>
        <taxon>Bruchini</taxon>
        <taxon>Callosobruchus</taxon>
    </lineage>
</organism>
<evidence type="ECO:0000313" key="2">
    <source>
        <dbReference type="EMBL" id="VEN50394.1"/>
    </source>
</evidence>
<protein>
    <submittedName>
        <fullName evidence="2">Uncharacterized protein</fullName>
    </submittedName>
</protein>
<dbReference type="OrthoDB" id="8119930at2759"/>
<feature type="transmembrane region" description="Helical" evidence="1">
    <location>
        <begin position="77"/>
        <end position="97"/>
    </location>
</feature>
<keyword evidence="3" id="KW-1185">Reference proteome</keyword>
<name>A0A653CR55_CALMS</name>
<dbReference type="EMBL" id="CAACVG010008586">
    <property type="protein sequence ID" value="VEN50394.1"/>
    <property type="molecule type" value="Genomic_DNA"/>
</dbReference>
<dbReference type="GO" id="GO:0016020">
    <property type="term" value="C:membrane"/>
    <property type="evidence" value="ECO:0007669"/>
    <property type="project" value="TreeGrafter"/>
</dbReference>
<proteinExistence type="predicted"/>
<dbReference type="PANTHER" id="PTHR21879">
    <property type="entry name" value="FI03362P-RELATED-RELATED"/>
    <property type="match status" value="1"/>
</dbReference>
<gene>
    <name evidence="2" type="ORF">CALMAC_LOCUS11174</name>
</gene>
<sequence length="102" mass="10924">DVVAKPPSFLRPDGPFGKYVPRTFQASDLTVPLAASGRSSKIVKKVIIPFLLGLKFKTAVLVPLALALIALKTWKALTLSLLSLVLTGTISVFSKFVSKVSK</sequence>
<reference evidence="2 3" key="1">
    <citation type="submission" date="2019-01" db="EMBL/GenBank/DDBJ databases">
        <authorList>
            <person name="Sayadi A."/>
        </authorList>
    </citation>
    <scope>NUCLEOTIDE SEQUENCE [LARGE SCALE GENOMIC DNA]</scope>
</reference>
<dbReference type="PANTHER" id="PTHR21879:SF13">
    <property type="entry name" value="OSIRIS 18"/>
    <property type="match status" value="1"/>
</dbReference>
<keyword evidence="1" id="KW-1133">Transmembrane helix</keyword>
<feature type="transmembrane region" description="Helical" evidence="1">
    <location>
        <begin position="46"/>
        <end position="71"/>
    </location>
</feature>
<accession>A0A653CR55</accession>
<dbReference type="AlphaFoldDB" id="A0A653CR55"/>